<dbReference type="InterPro" id="IPR036034">
    <property type="entry name" value="PDZ_sf"/>
</dbReference>
<dbReference type="PRINTS" id="PR00834">
    <property type="entry name" value="PROTEASES2C"/>
</dbReference>
<evidence type="ECO:0000256" key="1">
    <source>
        <dbReference type="ARBA" id="ARBA00010541"/>
    </source>
</evidence>
<dbReference type="EMBL" id="CAJPIZ010019744">
    <property type="protein sequence ID" value="CAG2117053.1"/>
    <property type="molecule type" value="Genomic_DNA"/>
</dbReference>
<feature type="non-terminal residue" evidence="2">
    <location>
        <position position="1"/>
    </location>
</feature>
<dbReference type="PANTHER" id="PTHR43019">
    <property type="entry name" value="SERINE ENDOPROTEASE DEGS"/>
    <property type="match status" value="1"/>
</dbReference>
<dbReference type="EMBL" id="OC874319">
    <property type="protein sequence ID" value="CAD7637486.1"/>
    <property type="molecule type" value="Genomic_DNA"/>
</dbReference>
<dbReference type="PANTHER" id="PTHR43019:SF62">
    <property type="entry name" value="SERINE ENDOPROTEASE DEGS"/>
    <property type="match status" value="1"/>
</dbReference>
<accession>A0A7R9Q9P3</accession>
<gene>
    <name evidence="2" type="ORF">OSB1V03_LOCUS17008</name>
</gene>
<sequence length="397" mass="43824">MGDVITHIGADIFAFITQLEDRLNSMSDDQTLTLSVTRAIISGSYLFDRQRHHLNNGSNSQFKPQHSIRRARMSATADHPMRQIYERVLPSVVVISSEEGSGTGVIVDNTGLIVTNSHVVKDQAYVYIHLRQAFTQSELMYGHTDDNDRVTALRGRVMYCKANCDLALIRVHVKPGLLSTLTIDDHVVPKLGEPVLAIGNPDNIIFSYCVGVITGVDRRGSICLGTEMYYQCTTDADNRYIVHSAPIIHGFSGGPLLDSSGNLIGINFSGQYSDRTAIHASDVKQFIERGLKYEKQLNEKSRKSLGVLLEKQSDNSFEVINIGFDNPLNQNTLTGLQLNNIITAIGALPMTDICQLKDHLNGMIDGQTLTLSVTRNGEEIVVSLKPFTGDRHKCSSF</sequence>
<protein>
    <recommendedName>
        <fullName evidence="4">Serine protease</fullName>
    </recommendedName>
</protein>
<dbReference type="Gene3D" id="2.40.10.120">
    <property type="match status" value="1"/>
</dbReference>
<dbReference type="SUPFAM" id="SSF50156">
    <property type="entry name" value="PDZ domain-like"/>
    <property type="match status" value="1"/>
</dbReference>
<dbReference type="Pfam" id="PF13365">
    <property type="entry name" value="Trypsin_2"/>
    <property type="match status" value="1"/>
</dbReference>
<dbReference type="GO" id="GO:0006508">
    <property type="term" value="P:proteolysis"/>
    <property type="evidence" value="ECO:0007669"/>
    <property type="project" value="InterPro"/>
</dbReference>
<dbReference type="Proteomes" id="UP000759131">
    <property type="component" value="Unassembled WGS sequence"/>
</dbReference>
<dbReference type="SUPFAM" id="SSF50494">
    <property type="entry name" value="Trypsin-like serine proteases"/>
    <property type="match status" value="1"/>
</dbReference>
<keyword evidence="3" id="KW-1185">Reference proteome</keyword>
<proteinExistence type="inferred from homology"/>
<dbReference type="AlphaFoldDB" id="A0A7R9Q9P3"/>
<dbReference type="GO" id="GO:0004252">
    <property type="term" value="F:serine-type endopeptidase activity"/>
    <property type="evidence" value="ECO:0007669"/>
    <property type="project" value="InterPro"/>
</dbReference>
<dbReference type="Gene3D" id="2.30.42.10">
    <property type="match status" value="1"/>
</dbReference>
<dbReference type="InterPro" id="IPR009003">
    <property type="entry name" value="Peptidase_S1_PA"/>
</dbReference>
<evidence type="ECO:0000313" key="2">
    <source>
        <dbReference type="EMBL" id="CAD7637486.1"/>
    </source>
</evidence>
<evidence type="ECO:0000313" key="3">
    <source>
        <dbReference type="Proteomes" id="UP000759131"/>
    </source>
</evidence>
<dbReference type="OrthoDB" id="4217619at2759"/>
<name>A0A7R9Q9P3_9ACAR</name>
<reference evidence="2" key="1">
    <citation type="submission" date="2020-11" db="EMBL/GenBank/DDBJ databases">
        <authorList>
            <person name="Tran Van P."/>
        </authorList>
    </citation>
    <scope>NUCLEOTIDE SEQUENCE</scope>
</reference>
<evidence type="ECO:0008006" key="4">
    <source>
        <dbReference type="Google" id="ProtNLM"/>
    </source>
</evidence>
<dbReference type="InterPro" id="IPR001940">
    <property type="entry name" value="Peptidase_S1C"/>
</dbReference>
<organism evidence="2">
    <name type="scientific">Medioppia subpectinata</name>
    <dbReference type="NCBI Taxonomy" id="1979941"/>
    <lineage>
        <taxon>Eukaryota</taxon>
        <taxon>Metazoa</taxon>
        <taxon>Ecdysozoa</taxon>
        <taxon>Arthropoda</taxon>
        <taxon>Chelicerata</taxon>
        <taxon>Arachnida</taxon>
        <taxon>Acari</taxon>
        <taxon>Acariformes</taxon>
        <taxon>Sarcoptiformes</taxon>
        <taxon>Oribatida</taxon>
        <taxon>Brachypylina</taxon>
        <taxon>Oppioidea</taxon>
        <taxon>Oppiidae</taxon>
        <taxon>Medioppia</taxon>
    </lineage>
</organism>
<comment type="similarity">
    <text evidence="1">Belongs to the peptidase S1C family.</text>
</comment>